<evidence type="ECO:0000313" key="1">
    <source>
        <dbReference type="EMBL" id="KKW35407.1"/>
    </source>
</evidence>
<name>A0A0G2A3H3_9BACT</name>
<sequence>MNRILATLIIFIVAGLLISQSLDRGSNNSRVQGAIVALEGEGILRIRGEHDLKATVGNTLRRGEILKTGESWTVVEYAGVRIALAYNTELQLTSPGVFRLLGGRIMSSGSATITTPWIEVRSEDTVSVVNYAWKSEVDIIPLESATTVVDNETLGTLPVSLPSIWIENERDLVTSLEPFNPKTSSEAAFYAWAQERLWR</sequence>
<protein>
    <recommendedName>
        <fullName evidence="3">FecR protein domain-containing protein</fullName>
    </recommendedName>
</protein>
<proteinExistence type="predicted"/>
<reference evidence="1 2" key="1">
    <citation type="journal article" date="2015" name="Nature">
        <title>rRNA introns, odd ribosomes, and small enigmatic genomes across a large radiation of phyla.</title>
        <authorList>
            <person name="Brown C.T."/>
            <person name="Hug L.A."/>
            <person name="Thomas B.C."/>
            <person name="Sharon I."/>
            <person name="Castelle C.J."/>
            <person name="Singh A."/>
            <person name="Wilkins M.J."/>
            <person name="Williams K.H."/>
            <person name="Banfield J.F."/>
        </authorList>
    </citation>
    <scope>NUCLEOTIDE SEQUENCE [LARGE SCALE GENOMIC DNA]</scope>
</reference>
<evidence type="ECO:0008006" key="3">
    <source>
        <dbReference type="Google" id="ProtNLM"/>
    </source>
</evidence>
<organism evidence="1 2">
    <name type="scientific">Candidatus Uhrbacteria bacterium GW2011_GWC2_53_7</name>
    <dbReference type="NCBI Taxonomy" id="1618986"/>
    <lineage>
        <taxon>Bacteria</taxon>
        <taxon>Candidatus Uhriibacteriota</taxon>
    </lineage>
</organism>
<accession>A0A0G2A3H3</accession>
<comment type="caution">
    <text evidence="1">The sequence shown here is derived from an EMBL/GenBank/DDBJ whole genome shotgun (WGS) entry which is preliminary data.</text>
</comment>
<dbReference type="EMBL" id="LCRN01000039">
    <property type="protein sequence ID" value="KKW35407.1"/>
    <property type="molecule type" value="Genomic_DNA"/>
</dbReference>
<dbReference type="Proteomes" id="UP000033865">
    <property type="component" value="Unassembled WGS sequence"/>
</dbReference>
<gene>
    <name evidence="1" type="ORF">UY82_C0039G0007</name>
</gene>
<evidence type="ECO:0000313" key="2">
    <source>
        <dbReference type="Proteomes" id="UP000033865"/>
    </source>
</evidence>
<dbReference type="AlphaFoldDB" id="A0A0G2A3H3"/>